<evidence type="ECO:0000256" key="1">
    <source>
        <dbReference type="ARBA" id="ARBA00022741"/>
    </source>
</evidence>
<organism evidence="6 7">
    <name type="scientific">Ostreococcus lucimarinus (strain CCE9901)</name>
    <dbReference type="NCBI Taxonomy" id="436017"/>
    <lineage>
        <taxon>Eukaryota</taxon>
        <taxon>Viridiplantae</taxon>
        <taxon>Chlorophyta</taxon>
        <taxon>Mamiellophyceae</taxon>
        <taxon>Mamiellales</taxon>
        <taxon>Bathycoccaceae</taxon>
        <taxon>Ostreococcus</taxon>
    </lineage>
</organism>
<dbReference type="Proteomes" id="UP000001568">
    <property type="component" value="Chromosome 3"/>
</dbReference>
<accession>A4RUS2</accession>
<dbReference type="eggNOG" id="ENOG502QSV2">
    <property type="taxonomic scope" value="Eukaryota"/>
</dbReference>
<dbReference type="InterPro" id="IPR006703">
    <property type="entry name" value="G_AIG1"/>
</dbReference>
<evidence type="ECO:0000256" key="2">
    <source>
        <dbReference type="ARBA" id="ARBA00023134"/>
    </source>
</evidence>
<keyword evidence="4" id="KW-0812">Transmembrane</keyword>
<evidence type="ECO:0000256" key="4">
    <source>
        <dbReference type="SAM" id="Phobius"/>
    </source>
</evidence>
<dbReference type="AlphaFoldDB" id="A4RUS2"/>
<dbReference type="InterPro" id="IPR045058">
    <property type="entry name" value="GIMA/IAN/Toc"/>
</dbReference>
<name>A4RUS2_OSTLU</name>
<dbReference type="PANTHER" id="PTHR10903:SF149">
    <property type="entry name" value="TRANSLOCASE OF CHLOROPLAST 33, CHLOROPLASTIC"/>
    <property type="match status" value="1"/>
</dbReference>
<dbReference type="EMBL" id="CP000583">
    <property type="protein sequence ID" value="ABO95302.1"/>
    <property type="molecule type" value="Genomic_DNA"/>
</dbReference>
<keyword evidence="4" id="KW-1133">Transmembrane helix</keyword>
<sequence>MSEEEYSEDEDYVSSEGEGVEGTEEGGEGQPAQAAAPVLGPKEWVGLSSMPAATQSALLETLGKLRERNVNEMTVIFIGKQGVGKSSTVNTLLNERVAPSSPFQPENVRPLLAGRVAAGFTLNVLDTPGLLEGDSVSARGLMALRAALNGRKVDAFVFTDRLDTWRVDNADKAIFTSLAENFGAELWERTVLGFSHAQTTPTDGRPYEEFVNARVEQYRKAIRSTLNMPNLALPFALIENGSRCKTNGNGEKVVNDRPWLSDMVSTMVEMACSKDGYEYDHGKAGKKLDPNNKHKIWILPLFLFQAFVLRPLVIGQIRRDIKKADEKKQRAAAAKH</sequence>
<keyword evidence="7" id="KW-1185">Reference proteome</keyword>
<dbReference type="KEGG" id="olu:OSTLU_30720"/>
<dbReference type="PROSITE" id="PS51720">
    <property type="entry name" value="G_AIG1"/>
    <property type="match status" value="1"/>
</dbReference>
<dbReference type="OMA" id="ENGSRCK"/>
<feature type="domain" description="AIG1-type G" evidence="5">
    <location>
        <begin position="70"/>
        <end position="288"/>
    </location>
</feature>
<feature type="transmembrane region" description="Helical" evidence="4">
    <location>
        <begin position="296"/>
        <end position="313"/>
    </location>
</feature>
<keyword evidence="1" id="KW-0547">Nucleotide-binding</keyword>
<keyword evidence="2" id="KW-0342">GTP-binding</keyword>
<dbReference type="GO" id="GO:0005525">
    <property type="term" value="F:GTP binding"/>
    <property type="evidence" value="ECO:0007669"/>
    <property type="project" value="UniProtKB-KW"/>
</dbReference>
<dbReference type="PANTHER" id="PTHR10903">
    <property type="entry name" value="GTPASE, IMAP FAMILY MEMBER-RELATED"/>
    <property type="match status" value="1"/>
</dbReference>
<dbReference type="Pfam" id="PF04548">
    <property type="entry name" value="AIG1"/>
    <property type="match status" value="1"/>
</dbReference>
<evidence type="ECO:0000259" key="5">
    <source>
        <dbReference type="PROSITE" id="PS51720"/>
    </source>
</evidence>
<dbReference type="Gene3D" id="3.40.50.300">
    <property type="entry name" value="P-loop containing nucleotide triphosphate hydrolases"/>
    <property type="match status" value="1"/>
</dbReference>
<dbReference type="InterPro" id="IPR027417">
    <property type="entry name" value="P-loop_NTPase"/>
</dbReference>
<feature type="region of interest" description="Disordered" evidence="3">
    <location>
        <begin position="1"/>
        <end position="35"/>
    </location>
</feature>
<feature type="compositionally biased region" description="Acidic residues" evidence="3">
    <location>
        <begin position="1"/>
        <end position="27"/>
    </location>
</feature>
<protein>
    <recommendedName>
        <fullName evidence="5">AIG1-type G domain-containing protein</fullName>
    </recommendedName>
</protein>
<dbReference type="Gramene" id="ABO95302">
    <property type="protein sequence ID" value="ABO95302"/>
    <property type="gene ID" value="OSTLU_30720"/>
</dbReference>
<dbReference type="OrthoDB" id="8954335at2759"/>
<evidence type="ECO:0000313" key="6">
    <source>
        <dbReference type="EMBL" id="ABO95302.1"/>
    </source>
</evidence>
<reference evidence="6 7" key="1">
    <citation type="journal article" date="2007" name="Proc. Natl. Acad. Sci. U.S.A.">
        <title>The tiny eukaryote Ostreococcus provides genomic insights into the paradox of plankton speciation.</title>
        <authorList>
            <person name="Palenik B."/>
            <person name="Grimwood J."/>
            <person name="Aerts A."/>
            <person name="Rouze P."/>
            <person name="Salamov A."/>
            <person name="Putnam N."/>
            <person name="Dupont C."/>
            <person name="Jorgensen R."/>
            <person name="Derelle E."/>
            <person name="Rombauts S."/>
            <person name="Zhou K."/>
            <person name="Otillar R."/>
            <person name="Merchant S.S."/>
            <person name="Podell S."/>
            <person name="Gaasterland T."/>
            <person name="Napoli C."/>
            <person name="Gendler K."/>
            <person name="Manuell A."/>
            <person name="Tai V."/>
            <person name="Vallon O."/>
            <person name="Piganeau G."/>
            <person name="Jancek S."/>
            <person name="Heijde M."/>
            <person name="Jabbari K."/>
            <person name="Bowler C."/>
            <person name="Lohr M."/>
            <person name="Robbens S."/>
            <person name="Werner G."/>
            <person name="Dubchak I."/>
            <person name="Pazour G.J."/>
            <person name="Ren Q."/>
            <person name="Paulsen I."/>
            <person name="Delwiche C."/>
            <person name="Schmutz J."/>
            <person name="Rokhsar D."/>
            <person name="Van de Peer Y."/>
            <person name="Moreau H."/>
            <person name="Grigoriev I.V."/>
        </authorList>
    </citation>
    <scope>NUCLEOTIDE SEQUENCE [LARGE SCALE GENOMIC DNA]</scope>
    <source>
        <strain evidence="6 7">CCE9901</strain>
    </source>
</reference>
<evidence type="ECO:0000313" key="7">
    <source>
        <dbReference type="Proteomes" id="UP000001568"/>
    </source>
</evidence>
<keyword evidence="4" id="KW-0472">Membrane</keyword>
<gene>
    <name evidence="6" type="ORF">OSTLU_30720</name>
</gene>
<proteinExistence type="predicted"/>
<dbReference type="HOGENOM" id="CLU_051932_0_0_1"/>
<dbReference type="STRING" id="436017.A4RUS2"/>
<dbReference type="GeneID" id="5000894"/>
<dbReference type="RefSeq" id="XP_001417009.1">
    <property type="nucleotide sequence ID" value="XM_001416972.1"/>
</dbReference>
<evidence type="ECO:0000256" key="3">
    <source>
        <dbReference type="SAM" id="MobiDB-lite"/>
    </source>
</evidence>
<dbReference type="SUPFAM" id="SSF52540">
    <property type="entry name" value="P-loop containing nucleoside triphosphate hydrolases"/>
    <property type="match status" value="1"/>
</dbReference>